<keyword evidence="2" id="KW-0732">Signal</keyword>
<proteinExistence type="predicted"/>
<feature type="region of interest" description="Disordered" evidence="1">
    <location>
        <begin position="311"/>
        <end position="349"/>
    </location>
</feature>
<evidence type="ECO:0000313" key="4">
    <source>
        <dbReference type="Proteomes" id="UP000094569"/>
    </source>
</evidence>
<dbReference type="EMBL" id="JXNT01000011">
    <property type="protein sequence ID" value="ODM16493.1"/>
    <property type="molecule type" value="Genomic_DNA"/>
</dbReference>
<sequence>MTRTLSYLVWVILAIVHLGQAQVGYNPKTNTLLCSKPGGHYCLEGPLKSPIMMSCLSNTDAEIRSCNIELSKILPGGYEETAVCYESSPSAGDAVCAFNGTGYTFDGSRVKLDETVLCDAPVHLLSKRDGSHQEVHATPTTTITVTVWDRAHTQVEAQISSVDATTSAYSSSWPEHGYTTTVFFGSSSFSSTKFETSPVDSTTPICSNPWPESGHIATAVTVIPGNSSPIPSASSTEPEAEDMDNEETMPTFQPHIFVETSIETESPDVSLYPTIITAIVTEAQTETDSSTMPTDEPPLEDEFEPLIFEHSESESERPWMIVSETQQQHKQSSHLPDLNPSAHGSSLTK</sequence>
<dbReference type="STRING" id="573508.A0A1E3B6B0"/>
<reference evidence="3 4" key="1">
    <citation type="journal article" date="2016" name="BMC Genomics">
        <title>Comparative genomic and transcriptomic analyses of the Fuzhuan brick tea-fermentation fungus Aspergillus cristatus.</title>
        <authorList>
            <person name="Ge Y."/>
            <person name="Wang Y."/>
            <person name="Liu Y."/>
            <person name="Tan Y."/>
            <person name="Ren X."/>
            <person name="Zhang X."/>
            <person name="Hyde K.D."/>
            <person name="Liu Y."/>
            <person name="Liu Z."/>
        </authorList>
    </citation>
    <scope>NUCLEOTIDE SEQUENCE [LARGE SCALE GENOMIC DNA]</scope>
    <source>
        <strain evidence="3 4">GZAAS20.1005</strain>
    </source>
</reference>
<dbReference type="OrthoDB" id="5426294at2759"/>
<feature type="signal peptide" evidence="2">
    <location>
        <begin position="1"/>
        <end position="21"/>
    </location>
</feature>
<evidence type="ECO:0008006" key="5">
    <source>
        <dbReference type="Google" id="ProtNLM"/>
    </source>
</evidence>
<feature type="compositionally biased region" description="Polar residues" evidence="1">
    <location>
        <begin position="323"/>
        <end position="334"/>
    </location>
</feature>
<gene>
    <name evidence="3" type="ORF">SI65_08000</name>
</gene>
<accession>A0A1E3B6B0</accession>
<comment type="caution">
    <text evidence="3">The sequence shown here is derived from an EMBL/GenBank/DDBJ whole genome shotgun (WGS) entry which is preliminary data.</text>
</comment>
<organism evidence="3 4">
    <name type="scientific">Aspergillus cristatus</name>
    <name type="common">Chinese Fuzhuan brick tea-fermentation fungus</name>
    <name type="synonym">Eurotium cristatum</name>
    <dbReference type="NCBI Taxonomy" id="573508"/>
    <lineage>
        <taxon>Eukaryota</taxon>
        <taxon>Fungi</taxon>
        <taxon>Dikarya</taxon>
        <taxon>Ascomycota</taxon>
        <taxon>Pezizomycotina</taxon>
        <taxon>Eurotiomycetes</taxon>
        <taxon>Eurotiomycetidae</taxon>
        <taxon>Eurotiales</taxon>
        <taxon>Aspergillaceae</taxon>
        <taxon>Aspergillus</taxon>
        <taxon>Aspergillus subgen. Aspergillus</taxon>
    </lineage>
</organism>
<evidence type="ECO:0000256" key="2">
    <source>
        <dbReference type="SAM" id="SignalP"/>
    </source>
</evidence>
<protein>
    <recommendedName>
        <fullName evidence="5">Sushi domain-containing protein</fullName>
    </recommendedName>
</protein>
<keyword evidence="4" id="KW-1185">Reference proteome</keyword>
<dbReference type="VEuPathDB" id="FungiDB:SI65_08000"/>
<evidence type="ECO:0000313" key="3">
    <source>
        <dbReference type="EMBL" id="ODM16493.1"/>
    </source>
</evidence>
<dbReference type="AlphaFoldDB" id="A0A1E3B6B0"/>
<evidence type="ECO:0000256" key="1">
    <source>
        <dbReference type="SAM" id="MobiDB-lite"/>
    </source>
</evidence>
<feature type="chain" id="PRO_5009123437" description="Sushi domain-containing protein" evidence="2">
    <location>
        <begin position="22"/>
        <end position="349"/>
    </location>
</feature>
<dbReference type="Proteomes" id="UP000094569">
    <property type="component" value="Unassembled WGS sequence"/>
</dbReference>
<name>A0A1E3B6B0_ASPCR</name>